<dbReference type="PANTHER" id="PTHR11102:SF160">
    <property type="entry name" value="ERAD-ASSOCIATED E3 UBIQUITIN-PROTEIN LIGASE COMPONENT HRD3"/>
    <property type="match status" value="1"/>
</dbReference>
<proteinExistence type="predicted"/>
<accession>A0A411X4J7</accession>
<keyword evidence="1" id="KW-1133">Transmembrane helix</keyword>
<evidence type="ECO:0000313" key="4">
    <source>
        <dbReference type="Proteomes" id="UP000292307"/>
    </source>
</evidence>
<keyword evidence="1" id="KW-0472">Membrane</keyword>
<dbReference type="InterPro" id="IPR050767">
    <property type="entry name" value="Sel1_AlgK"/>
</dbReference>
<dbReference type="OrthoDB" id="8578120at2"/>
<evidence type="ECO:0000313" key="3">
    <source>
        <dbReference type="EMBL" id="QBI03798.1"/>
    </source>
</evidence>
<dbReference type="EMBL" id="BMWV01000015">
    <property type="protein sequence ID" value="GGY61502.1"/>
    <property type="molecule type" value="Genomic_DNA"/>
</dbReference>
<sequence length="290" mass="31788">MSIENLANRLSDMNKNKTICLRLIILVAAFTAVFYTLLGKTSNMDKLPDGIRIFEILDPPPRCGQWRNHMPRSRAPEVYGAYIEARKLWRSKIEWKLSKSEATRILSDVKAAAEAGDWGARALLASFYREGLGPLPENNVLSPDADKAVAITRTAVAAGQPWGFYDLGVAYEYGYGGAKQSDVIAWAYYRRAAELGSPEAQMALADAYGRAKRPLDEEMMLRCAFEQGHAPAAASLGIISMARGAYADGIKIYQQGVRLGCESCASGMSFIFEEGGGLDPQENTRKNSSN</sequence>
<dbReference type="SUPFAM" id="SSF81901">
    <property type="entry name" value="HCP-like"/>
    <property type="match status" value="1"/>
</dbReference>
<organism evidence="2 5">
    <name type="scientific">Pseudoduganella albidiflava</name>
    <dbReference type="NCBI Taxonomy" id="321983"/>
    <lineage>
        <taxon>Bacteria</taxon>
        <taxon>Pseudomonadati</taxon>
        <taxon>Pseudomonadota</taxon>
        <taxon>Betaproteobacteria</taxon>
        <taxon>Burkholderiales</taxon>
        <taxon>Oxalobacteraceae</taxon>
        <taxon>Telluria group</taxon>
        <taxon>Pseudoduganella</taxon>
    </lineage>
</organism>
<reference evidence="3 4" key="2">
    <citation type="submission" date="2019-02" db="EMBL/GenBank/DDBJ databases">
        <title>Draft Genome Sequences of Six Type Strains of the Genus Massilia.</title>
        <authorList>
            <person name="Miess H."/>
            <person name="Frediansyhah A."/>
            <person name="Gross H."/>
        </authorList>
    </citation>
    <scope>NUCLEOTIDE SEQUENCE [LARGE SCALE GENOMIC DNA]</scope>
    <source>
        <strain evidence="3 4">DSM 17472</strain>
    </source>
</reference>
<protein>
    <submittedName>
        <fullName evidence="3">Sel1 repeat family protein</fullName>
    </submittedName>
</protein>
<evidence type="ECO:0000313" key="2">
    <source>
        <dbReference type="EMBL" id="GGY61502.1"/>
    </source>
</evidence>
<dbReference type="Proteomes" id="UP000628442">
    <property type="component" value="Unassembled WGS sequence"/>
</dbReference>
<dbReference type="Gene3D" id="1.25.40.10">
    <property type="entry name" value="Tetratricopeptide repeat domain"/>
    <property type="match status" value="1"/>
</dbReference>
<evidence type="ECO:0000313" key="5">
    <source>
        <dbReference type="Proteomes" id="UP000628442"/>
    </source>
</evidence>
<keyword evidence="4" id="KW-1185">Reference proteome</keyword>
<dbReference type="RefSeq" id="WP_131147890.1">
    <property type="nucleotide sequence ID" value="NZ_BMWV01000015.1"/>
</dbReference>
<dbReference type="Proteomes" id="UP000292307">
    <property type="component" value="Chromosome"/>
</dbReference>
<name>A0A411X4J7_9BURK</name>
<dbReference type="InterPro" id="IPR011990">
    <property type="entry name" value="TPR-like_helical_dom_sf"/>
</dbReference>
<dbReference type="PANTHER" id="PTHR11102">
    <property type="entry name" value="SEL-1-LIKE PROTEIN"/>
    <property type="match status" value="1"/>
</dbReference>
<feature type="transmembrane region" description="Helical" evidence="1">
    <location>
        <begin position="20"/>
        <end position="38"/>
    </location>
</feature>
<reference evidence="2" key="1">
    <citation type="journal article" date="2014" name="Int. J. Syst. Evol. Microbiol.">
        <title>Complete genome sequence of Corynebacterium casei LMG S-19264T (=DSM 44701T), isolated from a smear-ripened cheese.</title>
        <authorList>
            <consortium name="US DOE Joint Genome Institute (JGI-PGF)"/>
            <person name="Walter F."/>
            <person name="Albersmeier A."/>
            <person name="Kalinowski J."/>
            <person name="Ruckert C."/>
        </authorList>
    </citation>
    <scope>NUCLEOTIDE SEQUENCE</scope>
    <source>
        <strain evidence="2">KCTC 12343</strain>
    </source>
</reference>
<gene>
    <name evidence="3" type="ORF">EYF70_25515</name>
    <name evidence="2" type="ORF">GCM10007387_50050</name>
</gene>
<dbReference type="AlphaFoldDB" id="A0A411X4J7"/>
<keyword evidence="1" id="KW-0812">Transmembrane</keyword>
<evidence type="ECO:0000256" key="1">
    <source>
        <dbReference type="SAM" id="Phobius"/>
    </source>
</evidence>
<dbReference type="EMBL" id="CP036401">
    <property type="protein sequence ID" value="QBI03798.1"/>
    <property type="molecule type" value="Genomic_DNA"/>
</dbReference>
<reference evidence="2" key="3">
    <citation type="submission" date="2022-12" db="EMBL/GenBank/DDBJ databases">
        <authorList>
            <person name="Sun Q."/>
            <person name="Kim S."/>
        </authorList>
    </citation>
    <scope>NUCLEOTIDE SEQUENCE</scope>
    <source>
        <strain evidence="2">KCTC 12343</strain>
    </source>
</reference>